<gene>
    <name evidence="1" type="ORF">MM415A00966_0026</name>
    <name evidence="2" type="ORF">MM415B03226_0002</name>
</gene>
<name>A0A6M3KAQ0_9ZZZZ</name>
<dbReference type="EMBL" id="MT143026">
    <property type="protein sequence ID" value="QJA91946.1"/>
    <property type="molecule type" value="Genomic_DNA"/>
</dbReference>
<dbReference type="EMBL" id="MT142360">
    <property type="protein sequence ID" value="QJA78957.1"/>
    <property type="molecule type" value="Genomic_DNA"/>
</dbReference>
<organism evidence="1">
    <name type="scientific">viral metagenome</name>
    <dbReference type="NCBI Taxonomy" id="1070528"/>
    <lineage>
        <taxon>unclassified sequences</taxon>
        <taxon>metagenomes</taxon>
        <taxon>organismal metagenomes</taxon>
    </lineage>
</organism>
<evidence type="ECO:0000313" key="1">
    <source>
        <dbReference type="EMBL" id="QJA78957.1"/>
    </source>
</evidence>
<dbReference type="AlphaFoldDB" id="A0A6M3KAQ0"/>
<evidence type="ECO:0000313" key="2">
    <source>
        <dbReference type="EMBL" id="QJA91946.1"/>
    </source>
</evidence>
<proteinExistence type="predicted"/>
<accession>A0A6M3KAQ0</accession>
<protein>
    <submittedName>
        <fullName evidence="1">Uncharacterized protein</fullName>
    </submittedName>
</protein>
<sequence length="66" mass="7633">MWDIKSVKTGSPDEVSKALKEGYEPFAVVAGMYSDTIWFRKEANLEVRDQQPKPVQKRHRRNPAKS</sequence>
<reference evidence="1" key="1">
    <citation type="submission" date="2020-03" db="EMBL/GenBank/DDBJ databases">
        <title>The deep terrestrial virosphere.</title>
        <authorList>
            <person name="Holmfeldt K."/>
            <person name="Nilsson E."/>
            <person name="Simone D."/>
            <person name="Lopez-Fernandez M."/>
            <person name="Wu X."/>
            <person name="de Brujin I."/>
            <person name="Lundin D."/>
            <person name="Andersson A."/>
            <person name="Bertilsson S."/>
            <person name="Dopson M."/>
        </authorList>
    </citation>
    <scope>NUCLEOTIDE SEQUENCE</scope>
    <source>
        <strain evidence="1">MM415A00966</strain>
        <strain evidence="2">MM415B03226</strain>
    </source>
</reference>